<protein>
    <recommendedName>
        <fullName evidence="9">Pentacotripeptide-repeat region of PRORP domain-containing protein</fullName>
    </recommendedName>
</protein>
<reference evidence="7" key="1">
    <citation type="submission" date="2022-07" db="EMBL/GenBank/DDBJ databases">
        <title>Phylogenomic reconstructions and comparative analyses of Kickxellomycotina fungi.</title>
        <authorList>
            <person name="Reynolds N.K."/>
            <person name="Stajich J.E."/>
            <person name="Barry K."/>
            <person name="Grigoriev I.V."/>
            <person name="Crous P."/>
            <person name="Smith M.E."/>
        </authorList>
    </citation>
    <scope>NUCLEOTIDE SEQUENCE</scope>
    <source>
        <strain evidence="7">RSA 1196</strain>
    </source>
</reference>
<feature type="non-terminal residue" evidence="7">
    <location>
        <position position="942"/>
    </location>
</feature>
<comment type="function">
    <text evidence="3">Regulates mitochondrial small subunit maturation by controlling 15S rRNA 5'-end processing. Localizes to the 5' precursor of the 15S rRNA in a position that is subsequently occupied by mS47 in the mature yeast mtSSU. Uses structure and sequence-specific RNA recognition, binding to a single-stranded region of the precursor and specifically recognizing bases -6 to -1. The exchange of Ccm1 for mS47 is coupled to the irreversible removal of precursor rRNA that is accompanied by conformational changes of the mitoribosomal proteins uS5m and mS26. These conformational changes signal completion of 5'-end rRNA processing through protection of the mature 5'-end of the 15S rRNA and stabilization of mS47. The removal of the 5' precursor together with the dissociation of Ccm1 may be catalyzed by the 5'-3' exoribonuclease Pet127. Involved in the specific removal of group I introns in mitochondrial encoded transcripts.</text>
</comment>
<sequence>MTCKNQSEHQKFPTSTHGPKPGQPGGPGWRTNVNIQPENFPLIAPPKAQPSLARLQQLVERKQRSSSWETYLDLRENGHHLYLGNDDYLLLLIHYIPSMARQLRTCGIHRLRQHRVVHHYPNYREHVDQEEWLPVWLRPREHCPMSMVTRVRKLAEDWLARETTWQSSPTQGEVIHEALKMQAEDYRILILALCQLRCYDLAEKVLEAMQQRAVPPTLDHYSPILTVYTDLGLKLKVVALLDALQHHGLQPNYYQLRTVVSFFAHEGSLDLAEKYYTMMAREGMLDSADEYLGILIQAAQAGLAPLVYRVYADLQAAEYPLHSHHYNALANGFTSISDLARAEEMIRHTLQPGSRPSFQALCHFLSKSRRIESPPARGLALSRSLRTLQIKLRDDVKVQQMAIHAASGDAATAMSLYREINFQRPGLNAMSFNVAITALLDAGSWEEAANLLALVKFGRFQPDRRTYYRILLHTLRTRRFDLVPQLYKLFVEDQLDDDGELVTLFAKLAILQGDKSQLQNVVHLALDKVPRFKVDHANRILAFLIGQGHWETVLEFHRTLFSKIDPDAHTYTLIMSVLRQVEDMEGAEKLVAEVRTKQFTLSLQGYADWVAILAHHGQAERMKEVYQELRSQDVSWEIRHITTVINALFQVRAYETALALYDEMGTPAVPCAPDAHLLRRMVQLCANHGNYARMTQLLQRCHTECIPLSAKLYAKAIAAYVQCHQITAVQDLLNRWRSTNQEWTRTEYSILANTLGNYNETRPLLKYLHTTATIPDTESQKLPVAPPQGSTIHLPPQAADAHYSAQFLEDMLNTLATLTESTSVSEMEAIYKRIQEADQVTPVADRVWVALAQTFQRVAPSALTLEVVTTVTNRQFPLGVQLLNQLLHVVGKLEEFDRALELVDRMGEDLPQPTDVSFGTVVNDMVHADKLDLLPAIHQRWK</sequence>
<evidence type="ECO:0000256" key="3">
    <source>
        <dbReference type="ARBA" id="ARBA00044493"/>
    </source>
</evidence>
<name>A0A9W8ARR3_9FUNG</name>
<accession>A0A9W8ARR3</accession>
<dbReference type="InterPro" id="IPR011990">
    <property type="entry name" value="TPR-like_helical_dom_sf"/>
</dbReference>
<evidence type="ECO:0008006" key="9">
    <source>
        <dbReference type="Google" id="ProtNLM"/>
    </source>
</evidence>
<keyword evidence="2" id="KW-0677">Repeat</keyword>
<dbReference type="Proteomes" id="UP001150925">
    <property type="component" value="Unassembled WGS sequence"/>
</dbReference>
<evidence type="ECO:0000313" key="7">
    <source>
        <dbReference type="EMBL" id="KAJ1959736.1"/>
    </source>
</evidence>
<proteinExistence type="inferred from homology"/>
<evidence type="ECO:0000256" key="6">
    <source>
        <dbReference type="SAM" id="MobiDB-lite"/>
    </source>
</evidence>
<comment type="caution">
    <text evidence="7">The sequence shown here is derived from an EMBL/GenBank/DDBJ whole genome shotgun (WGS) entry which is preliminary data.</text>
</comment>
<evidence type="ECO:0000256" key="2">
    <source>
        <dbReference type="ARBA" id="ARBA00022737"/>
    </source>
</evidence>
<dbReference type="EMBL" id="JANBPY010001510">
    <property type="protein sequence ID" value="KAJ1959736.1"/>
    <property type="molecule type" value="Genomic_DNA"/>
</dbReference>
<dbReference type="AlphaFoldDB" id="A0A9W8ARR3"/>
<organism evidence="7 8">
    <name type="scientific">Dispira parvispora</name>
    <dbReference type="NCBI Taxonomy" id="1520584"/>
    <lineage>
        <taxon>Eukaryota</taxon>
        <taxon>Fungi</taxon>
        <taxon>Fungi incertae sedis</taxon>
        <taxon>Zoopagomycota</taxon>
        <taxon>Kickxellomycotina</taxon>
        <taxon>Dimargaritomycetes</taxon>
        <taxon>Dimargaritales</taxon>
        <taxon>Dimargaritaceae</taxon>
        <taxon>Dispira</taxon>
    </lineage>
</organism>
<dbReference type="InterPro" id="IPR002885">
    <property type="entry name" value="PPR_rpt"/>
</dbReference>
<dbReference type="Pfam" id="PF13812">
    <property type="entry name" value="PPR_3"/>
    <property type="match status" value="1"/>
</dbReference>
<comment type="similarity">
    <text evidence="1">Belongs to the CCM1 family.</text>
</comment>
<feature type="region of interest" description="Disordered" evidence="6">
    <location>
        <begin position="1"/>
        <end position="30"/>
    </location>
</feature>
<keyword evidence="8" id="KW-1185">Reference proteome</keyword>
<evidence type="ECO:0000256" key="4">
    <source>
        <dbReference type="ARBA" id="ARBA00044511"/>
    </source>
</evidence>
<dbReference type="OrthoDB" id="5571914at2759"/>
<gene>
    <name evidence="7" type="ORF">IWQ62_004496</name>
</gene>
<comment type="subunit">
    <text evidence="4">Binds to mitochondrial small subunit 15S rRNA.</text>
</comment>
<dbReference type="PANTHER" id="PTHR47447:SF17">
    <property type="entry name" value="OS12G0638900 PROTEIN"/>
    <property type="match status" value="1"/>
</dbReference>
<evidence type="ECO:0000313" key="8">
    <source>
        <dbReference type="Proteomes" id="UP001150925"/>
    </source>
</evidence>
<feature type="repeat" description="PPR" evidence="5">
    <location>
        <begin position="182"/>
        <end position="216"/>
    </location>
</feature>
<dbReference type="Gene3D" id="1.25.40.10">
    <property type="entry name" value="Tetratricopeptide repeat domain"/>
    <property type="match status" value="4"/>
</dbReference>
<dbReference type="PROSITE" id="PS51375">
    <property type="entry name" value="PPR"/>
    <property type="match status" value="1"/>
</dbReference>
<dbReference type="PANTHER" id="PTHR47447">
    <property type="entry name" value="OS03G0856100 PROTEIN"/>
    <property type="match status" value="1"/>
</dbReference>
<evidence type="ECO:0000256" key="1">
    <source>
        <dbReference type="ARBA" id="ARBA00006192"/>
    </source>
</evidence>
<feature type="compositionally biased region" description="Basic and acidic residues" evidence="6">
    <location>
        <begin position="1"/>
        <end position="11"/>
    </location>
</feature>
<evidence type="ECO:0000256" key="5">
    <source>
        <dbReference type="PROSITE-ProRule" id="PRU00708"/>
    </source>
</evidence>